<reference evidence="2" key="1">
    <citation type="submission" date="2014-09" db="EMBL/GenBank/DDBJ databases">
        <authorList>
            <person name="Magalhaes I.L.F."/>
            <person name="Oliveira U."/>
            <person name="Santos F.R."/>
            <person name="Vidigal T.H.D.A."/>
            <person name="Brescovit A.D."/>
            <person name="Santos A.J."/>
        </authorList>
    </citation>
    <scope>NUCLEOTIDE SEQUENCE</scope>
    <source>
        <tissue evidence="2">Shoot tissue taken approximately 20 cm above the soil surface</tissue>
    </source>
</reference>
<proteinExistence type="predicted"/>
<dbReference type="EMBL" id="GBRH01279656">
    <property type="protein sequence ID" value="JAD18239.1"/>
    <property type="molecule type" value="Transcribed_RNA"/>
</dbReference>
<organism evidence="2">
    <name type="scientific">Arundo donax</name>
    <name type="common">Giant reed</name>
    <name type="synonym">Donax arundinaceus</name>
    <dbReference type="NCBI Taxonomy" id="35708"/>
    <lineage>
        <taxon>Eukaryota</taxon>
        <taxon>Viridiplantae</taxon>
        <taxon>Streptophyta</taxon>
        <taxon>Embryophyta</taxon>
        <taxon>Tracheophyta</taxon>
        <taxon>Spermatophyta</taxon>
        <taxon>Magnoliopsida</taxon>
        <taxon>Liliopsida</taxon>
        <taxon>Poales</taxon>
        <taxon>Poaceae</taxon>
        <taxon>PACMAD clade</taxon>
        <taxon>Arundinoideae</taxon>
        <taxon>Arundineae</taxon>
        <taxon>Arundo</taxon>
    </lineage>
</organism>
<dbReference type="AlphaFoldDB" id="A0A0A8XW72"/>
<sequence length="78" mass="8020">MNRTPLRAPRETMCRAAGLAKSAPMKTPSTAPSAAADDATTASGTLDSTVRPQTDSVPPVSLTDDAIVISSFPSSLFL</sequence>
<accession>A0A0A8XW72</accession>
<reference evidence="2" key="2">
    <citation type="journal article" date="2015" name="Data Brief">
        <title>Shoot transcriptome of the giant reed, Arundo donax.</title>
        <authorList>
            <person name="Barrero R.A."/>
            <person name="Guerrero F.D."/>
            <person name="Moolhuijzen P."/>
            <person name="Goolsby J.A."/>
            <person name="Tidwell J."/>
            <person name="Bellgard S.E."/>
            <person name="Bellgard M.I."/>
        </authorList>
    </citation>
    <scope>NUCLEOTIDE SEQUENCE</scope>
    <source>
        <tissue evidence="2">Shoot tissue taken approximately 20 cm above the soil surface</tissue>
    </source>
</reference>
<protein>
    <submittedName>
        <fullName evidence="2">AGA2</fullName>
    </submittedName>
</protein>
<feature type="compositionally biased region" description="Low complexity" evidence="1">
    <location>
        <begin position="22"/>
        <end position="49"/>
    </location>
</feature>
<evidence type="ECO:0000256" key="1">
    <source>
        <dbReference type="SAM" id="MobiDB-lite"/>
    </source>
</evidence>
<feature type="region of interest" description="Disordered" evidence="1">
    <location>
        <begin position="17"/>
        <end position="60"/>
    </location>
</feature>
<evidence type="ECO:0000313" key="2">
    <source>
        <dbReference type="EMBL" id="JAD18239.1"/>
    </source>
</evidence>
<name>A0A0A8XW72_ARUDO</name>